<evidence type="ECO:0000256" key="2">
    <source>
        <dbReference type="ARBA" id="ARBA00006275"/>
    </source>
</evidence>
<dbReference type="RefSeq" id="WP_343909446.1">
    <property type="nucleotide sequence ID" value="NZ_BAAAGE010000001.1"/>
</dbReference>
<evidence type="ECO:0000313" key="8">
    <source>
        <dbReference type="Proteomes" id="UP001501758"/>
    </source>
</evidence>
<evidence type="ECO:0000256" key="5">
    <source>
        <dbReference type="ARBA" id="ARBA00023237"/>
    </source>
</evidence>
<dbReference type="Pfam" id="PF07980">
    <property type="entry name" value="SusD_RagB"/>
    <property type="match status" value="1"/>
</dbReference>
<proteinExistence type="inferred from homology"/>
<keyword evidence="3" id="KW-0732">Signal</keyword>
<keyword evidence="5" id="KW-0998">Cell outer membrane</keyword>
<organism evidence="7 8">
    <name type="scientific">Aquimarina litoralis</name>
    <dbReference type="NCBI Taxonomy" id="584605"/>
    <lineage>
        <taxon>Bacteria</taxon>
        <taxon>Pseudomonadati</taxon>
        <taxon>Bacteroidota</taxon>
        <taxon>Flavobacteriia</taxon>
        <taxon>Flavobacteriales</taxon>
        <taxon>Flavobacteriaceae</taxon>
        <taxon>Aquimarina</taxon>
    </lineage>
</organism>
<keyword evidence="8" id="KW-1185">Reference proteome</keyword>
<evidence type="ECO:0000256" key="1">
    <source>
        <dbReference type="ARBA" id="ARBA00004442"/>
    </source>
</evidence>
<comment type="caution">
    <text evidence="7">The sequence shown here is derived from an EMBL/GenBank/DDBJ whole genome shotgun (WGS) entry which is preliminary data.</text>
</comment>
<accession>A0ABP3TL52</accession>
<keyword evidence="4" id="KW-0472">Membrane</keyword>
<feature type="domain" description="RagB/SusD" evidence="6">
    <location>
        <begin position="398"/>
        <end position="512"/>
    </location>
</feature>
<reference evidence="8" key="1">
    <citation type="journal article" date="2019" name="Int. J. Syst. Evol. Microbiol.">
        <title>The Global Catalogue of Microorganisms (GCM) 10K type strain sequencing project: providing services to taxonomists for standard genome sequencing and annotation.</title>
        <authorList>
            <consortium name="The Broad Institute Genomics Platform"/>
            <consortium name="The Broad Institute Genome Sequencing Center for Infectious Disease"/>
            <person name="Wu L."/>
            <person name="Ma J."/>
        </authorList>
    </citation>
    <scope>NUCLEOTIDE SEQUENCE [LARGE SCALE GENOMIC DNA]</scope>
    <source>
        <strain evidence="8">JCM 15974</strain>
    </source>
</reference>
<dbReference type="SUPFAM" id="SSF48452">
    <property type="entry name" value="TPR-like"/>
    <property type="match status" value="1"/>
</dbReference>
<evidence type="ECO:0000256" key="3">
    <source>
        <dbReference type="ARBA" id="ARBA00022729"/>
    </source>
</evidence>
<comment type="subcellular location">
    <subcellularLocation>
        <location evidence="1">Cell outer membrane</location>
    </subcellularLocation>
</comment>
<dbReference type="EMBL" id="BAAAGE010000001">
    <property type="protein sequence ID" value="GAA0711497.1"/>
    <property type="molecule type" value="Genomic_DNA"/>
</dbReference>
<dbReference type="PROSITE" id="PS51257">
    <property type="entry name" value="PROKAR_LIPOPROTEIN"/>
    <property type="match status" value="1"/>
</dbReference>
<sequence length="512" mass="56664">MKEKKMKFKFLTLLSVVLIVSCTDLEIEGTDSVIVNQTGEFTGVNPSSAINQIIGNLTNQIGDQANLYALNEVTSDELLVPTRGTDWSDNGQWRVLHQHNWGSLNQFVLTTWNNLNSNVFSATTAIDPLSGATDAELAQAKFLRAFNMWWVMDMYGQVPFRDPKDPLDQDPSVLTRTEALDFVITDLTEALPDLPLVQNITPDDPPNIDIASRAAGNYLLAKVLLNKHIYNGTGVPDPADMTAVINAVDAIAADGHALQAGYFDIFRPDADTETVMFVNANTGNRIWNGLHYNQTATSNPGGGWNGWSTLAEFYDLFEGDPNTNVPGSGQEERRGFVPTDGSNQGIGFGFLLGQQFDGSGNPLSDRPGNPLIFTRDFAGIVGNDENKGIRTIKYHPDFQDSHEIVFRYADAHLMKAEALFRSGNTGDALTLINELRTIRNATPFTDLAEQDILDERGRELYKEFWRRNDLIRFGKFADTWGLKSSTDEFRALFPIPATALISNPNLTQNPGY</sequence>
<dbReference type="Gene3D" id="1.25.40.390">
    <property type="match status" value="1"/>
</dbReference>
<evidence type="ECO:0000259" key="6">
    <source>
        <dbReference type="Pfam" id="PF07980"/>
    </source>
</evidence>
<comment type="similarity">
    <text evidence="2">Belongs to the SusD family.</text>
</comment>
<evidence type="ECO:0000313" key="7">
    <source>
        <dbReference type="EMBL" id="GAA0711497.1"/>
    </source>
</evidence>
<name>A0ABP3TL52_9FLAO</name>
<dbReference type="InterPro" id="IPR012944">
    <property type="entry name" value="SusD_RagB_dom"/>
</dbReference>
<protein>
    <submittedName>
        <fullName evidence="7">RagB/SusD family nutrient uptake outer membrane protein</fullName>
    </submittedName>
</protein>
<dbReference type="Proteomes" id="UP001501758">
    <property type="component" value="Unassembled WGS sequence"/>
</dbReference>
<evidence type="ECO:0000256" key="4">
    <source>
        <dbReference type="ARBA" id="ARBA00023136"/>
    </source>
</evidence>
<gene>
    <name evidence="7" type="ORF">GCM10009430_01020</name>
</gene>
<dbReference type="InterPro" id="IPR011990">
    <property type="entry name" value="TPR-like_helical_dom_sf"/>
</dbReference>